<name>A0A4R6LED8_9FIRM</name>
<proteinExistence type="predicted"/>
<reference evidence="2 3" key="1">
    <citation type="submission" date="2019-03" db="EMBL/GenBank/DDBJ databases">
        <title>Subsurface microbial communities from deep shales in Ohio and West Virginia, USA.</title>
        <authorList>
            <person name="Wrighton K."/>
        </authorList>
    </citation>
    <scope>NUCLEOTIDE SEQUENCE [LARGE SCALE GENOMIC DNA]</scope>
    <source>
        <strain evidence="2 3">MA284_T2</strain>
    </source>
</reference>
<dbReference type="Proteomes" id="UP000295064">
    <property type="component" value="Unassembled WGS sequence"/>
</dbReference>
<feature type="region of interest" description="Disordered" evidence="1">
    <location>
        <begin position="47"/>
        <end position="68"/>
    </location>
</feature>
<sequence>MINKECKSCRKETDHRIKETELTSYSDYKILICQECGEKEMVPEKILESREKSNNESETEANKVGLDGGFDREVDPDCNSGACGAR</sequence>
<dbReference type="EMBL" id="SNWX01000032">
    <property type="protein sequence ID" value="TDO77714.1"/>
    <property type="molecule type" value="Genomic_DNA"/>
</dbReference>
<evidence type="ECO:0000256" key="1">
    <source>
        <dbReference type="SAM" id="MobiDB-lite"/>
    </source>
</evidence>
<evidence type="ECO:0000313" key="2">
    <source>
        <dbReference type="EMBL" id="TDO77714.1"/>
    </source>
</evidence>
<accession>A0A4R6LED8</accession>
<dbReference type="AlphaFoldDB" id="A0A4R6LED8"/>
<organism evidence="2 3">
    <name type="scientific">Halanaerobium saccharolyticum</name>
    <dbReference type="NCBI Taxonomy" id="43595"/>
    <lineage>
        <taxon>Bacteria</taxon>
        <taxon>Bacillati</taxon>
        <taxon>Bacillota</taxon>
        <taxon>Clostridia</taxon>
        <taxon>Halanaerobiales</taxon>
        <taxon>Halanaerobiaceae</taxon>
        <taxon>Halanaerobium</taxon>
    </lineage>
</organism>
<dbReference type="RefSeq" id="WP_133516094.1">
    <property type="nucleotide sequence ID" value="NZ_SNWX01000032.1"/>
</dbReference>
<protein>
    <submittedName>
        <fullName evidence="2">Uncharacterized protein</fullName>
    </submittedName>
</protein>
<evidence type="ECO:0000313" key="3">
    <source>
        <dbReference type="Proteomes" id="UP000295064"/>
    </source>
</evidence>
<comment type="caution">
    <text evidence="2">The sequence shown here is derived from an EMBL/GenBank/DDBJ whole genome shotgun (WGS) entry which is preliminary data.</text>
</comment>
<gene>
    <name evidence="2" type="ORF">DFR79_13246</name>
</gene>